<dbReference type="InterPro" id="IPR001173">
    <property type="entry name" value="Glyco_trans_2-like"/>
</dbReference>
<dbReference type="PANTHER" id="PTHR22916">
    <property type="entry name" value="GLYCOSYLTRANSFERASE"/>
    <property type="match status" value="1"/>
</dbReference>
<proteinExistence type="predicted"/>
<dbReference type="SUPFAM" id="SSF53448">
    <property type="entry name" value="Nucleotide-diphospho-sugar transferases"/>
    <property type="match status" value="1"/>
</dbReference>
<dbReference type="Proteomes" id="UP000178794">
    <property type="component" value="Unassembled WGS sequence"/>
</dbReference>
<reference evidence="2 3" key="1">
    <citation type="journal article" date="2016" name="Nat. Commun.">
        <title>Thousands of microbial genomes shed light on interconnected biogeochemical processes in an aquifer system.</title>
        <authorList>
            <person name="Anantharaman K."/>
            <person name="Brown C.T."/>
            <person name="Hug L.A."/>
            <person name="Sharon I."/>
            <person name="Castelle C.J."/>
            <person name="Probst A.J."/>
            <person name="Thomas B.C."/>
            <person name="Singh A."/>
            <person name="Wilkins M.J."/>
            <person name="Karaoz U."/>
            <person name="Brodie E.L."/>
            <person name="Williams K.H."/>
            <person name="Hubbard S.S."/>
            <person name="Banfield J.F."/>
        </authorList>
    </citation>
    <scope>NUCLEOTIDE SEQUENCE [LARGE SCALE GENOMIC DNA]</scope>
</reference>
<comment type="caution">
    <text evidence="2">The sequence shown here is derived from an EMBL/GenBank/DDBJ whole genome shotgun (WGS) entry which is preliminary data.</text>
</comment>
<dbReference type="STRING" id="1798492.A3C89_01750"/>
<organism evidence="2 3">
    <name type="scientific">Candidatus Kaiserbacteria bacterium RIFCSPHIGHO2_02_FULL_50_50</name>
    <dbReference type="NCBI Taxonomy" id="1798492"/>
    <lineage>
        <taxon>Bacteria</taxon>
        <taxon>Candidatus Kaiseribacteriota</taxon>
    </lineage>
</organism>
<dbReference type="GO" id="GO:0016758">
    <property type="term" value="F:hexosyltransferase activity"/>
    <property type="evidence" value="ECO:0007669"/>
    <property type="project" value="UniProtKB-ARBA"/>
</dbReference>
<dbReference type="InterPro" id="IPR029044">
    <property type="entry name" value="Nucleotide-diphossugar_trans"/>
</dbReference>
<dbReference type="Pfam" id="PF00535">
    <property type="entry name" value="Glycos_transf_2"/>
    <property type="match status" value="1"/>
</dbReference>
<dbReference type="AlphaFoldDB" id="A0A1F6DDK1"/>
<dbReference type="Gene3D" id="3.90.550.10">
    <property type="entry name" value="Spore Coat Polysaccharide Biosynthesis Protein SpsA, Chain A"/>
    <property type="match status" value="1"/>
</dbReference>
<evidence type="ECO:0000313" key="2">
    <source>
        <dbReference type="EMBL" id="OGG59112.1"/>
    </source>
</evidence>
<protein>
    <recommendedName>
        <fullName evidence="1">Glycosyltransferase 2-like domain-containing protein</fullName>
    </recommendedName>
</protein>
<name>A0A1F6DDK1_9BACT</name>
<dbReference type="EMBL" id="MFLF01000020">
    <property type="protein sequence ID" value="OGG59112.1"/>
    <property type="molecule type" value="Genomic_DNA"/>
</dbReference>
<dbReference type="PANTHER" id="PTHR22916:SF3">
    <property type="entry name" value="UDP-GLCNAC:BETAGAL BETA-1,3-N-ACETYLGLUCOSAMINYLTRANSFERASE-LIKE PROTEIN 1"/>
    <property type="match status" value="1"/>
</dbReference>
<evidence type="ECO:0000259" key="1">
    <source>
        <dbReference type="Pfam" id="PF00535"/>
    </source>
</evidence>
<evidence type="ECO:0000313" key="3">
    <source>
        <dbReference type="Proteomes" id="UP000178794"/>
    </source>
</evidence>
<accession>A0A1F6DDK1</accession>
<sequence length="256" mass="29229">MNTDTPLISIMMTSYNRAEYIDEAIESVLMQTYQNWELLVLDDASTDDTVLIAQGFAEQDARVRIFPAPQNLGITGNRNRGFALARGEYIAVLDSDDVWSDSEKLAKQVLFLDTNPDHVLVGTQVNVIDGDSNNTDSFSYETVDRAIRGKLLFRNQFTHSAVLVRASALTTIPVYNPAVPIWEDYDLVLRLGTKGKLANLPEYMTQYRKHSGNISKEKRVQFARVHLDIIRTHKENYPHYFLAWIKAELRILRAYI</sequence>
<gene>
    <name evidence="2" type="ORF">A3C89_01750</name>
</gene>
<feature type="domain" description="Glycosyltransferase 2-like" evidence="1">
    <location>
        <begin position="9"/>
        <end position="143"/>
    </location>
</feature>